<dbReference type="EMBL" id="GL377319">
    <property type="protein sequence ID" value="EFI91168.1"/>
    <property type="molecule type" value="Genomic_DNA"/>
</dbReference>
<dbReference type="eggNOG" id="ENOG502SWAY">
    <property type="taxonomic scope" value="Eukaryota"/>
</dbReference>
<protein>
    <submittedName>
        <fullName evidence="1">Uncharacterized protein</fullName>
    </submittedName>
</protein>
<gene>
    <name evidence="1" type="ORF">SCHCODRAFT_238799</name>
</gene>
<name>D8QLU1_SCHCM</name>
<dbReference type="OrthoDB" id="5375688at2759"/>
<evidence type="ECO:0000313" key="2">
    <source>
        <dbReference type="Proteomes" id="UP000007431"/>
    </source>
</evidence>
<keyword evidence="2" id="KW-1185">Reference proteome</keyword>
<sequence>MSNVTNPGHATIAGGTVYYLYAAPTAKADLKHELQVLQTFLAQWNADAGDYQNPPVLPSATNAPPPATRLLITAANHKSTHASSRNQPKHLSAYVCTDAGWALSPHEYGAVVHVFANNEDPAQGYHEYFMYSKKRQKINAASIKAALAQAEANDFGTLGQGDLA</sequence>
<organism evidence="2">
    <name type="scientific">Schizophyllum commune (strain H4-8 / FGSC 9210)</name>
    <name type="common">Split gill fungus</name>
    <dbReference type="NCBI Taxonomy" id="578458"/>
    <lineage>
        <taxon>Eukaryota</taxon>
        <taxon>Fungi</taxon>
        <taxon>Dikarya</taxon>
        <taxon>Basidiomycota</taxon>
        <taxon>Agaricomycotina</taxon>
        <taxon>Agaricomycetes</taxon>
        <taxon>Agaricomycetidae</taxon>
        <taxon>Agaricales</taxon>
        <taxon>Schizophyllaceae</taxon>
        <taxon>Schizophyllum</taxon>
    </lineage>
</organism>
<evidence type="ECO:0000313" key="1">
    <source>
        <dbReference type="EMBL" id="EFI91168.1"/>
    </source>
</evidence>
<dbReference type="OMA" id="KENNCCV"/>
<accession>D8QLU1</accession>
<reference evidence="1 2" key="1">
    <citation type="journal article" date="2010" name="Nat. Biotechnol.">
        <title>Genome sequence of the model mushroom Schizophyllum commune.</title>
        <authorList>
            <person name="Ohm R.A."/>
            <person name="de Jong J.F."/>
            <person name="Lugones L.G."/>
            <person name="Aerts A."/>
            <person name="Kothe E."/>
            <person name="Stajich J.E."/>
            <person name="de Vries R.P."/>
            <person name="Record E."/>
            <person name="Levasseur A."/>
            <person name="Baker S.E."/>
            <person name="Bartholomew K.A."/>
            <person name="Coutinho P.M."/>
            <person name="Erdmann S."/>
            <person name="Fowler T.J."/>
            <person name="Gathman A.C."/>
            <person name="Lombard V."/>
            <person name="Henrissat B."/>
            <person name="Knabe N."/>
            <person name="Kuees U."/>
            <person name="Lilly W.W."/>
            <person name="Lindquist E."/>
            <person name="Lucas S."/>
            <person name="Magnuson J.K."/>
            <person name="Piumi F."/>
            <person name="Raudaskoski M."/>
            <person name="Salamov A."/>
            <person name="Schmutz J."/>
            <person name="Schwarze F.W.M.R."/>
            <person name="vanKuyk P.A."/>
            <person name="Horton J.S."/>
            <person name="Grigoriev I.V."/>
            <person name="Woesten H.A.B."/>
        </authorList>
    </citation>
    <scope>NUCLEOTIDE SEQUENCE [LARGE SCALE GENOMIC DNA]</scope>
    <source>
        <strain evidence="2">H4-8 / FGSC 9210</strain>
    </source>
</reference>
<dbReference type="Proteomes" id="UP000007431">
    <property type="component" value="Unassembled WGS sequence"/>
</dbReference>
<dbReference type="KEGG" id="scm:SCHCO_02642354"/>
<dbReference type="AlphaFoldDB" id="D8QLU1"/>
<dbReference type="InParanoid" id="D8QLU1"/>
<proteinExistence type="predicted"/>
<dbReference type="GeneID" id="9588675"/>
<dbReference type="VEuPathDB" id="FungiDB:SCHCODRAFT_02642354"/>
<dbReference type="HOGENOM" id="CLU_1620010_0_0_1"/>
<dbReference type="RefSeq" id="XP_003026071.1">
    <property type="nucleotide sequence ID" value="XM_003026025.1"/>
</dbReference>